<organism evidence="1 2">
    <name type="scientific">Hymenobacter negativus</name>
    <dbReference type="NCBI Taxonomy" id="2795026"/>
    <lineage>
        <taxon>Bacteria</taxon>
        <taxon>Pseudomonadati</taxon>
        <taxon>Bacteroidota</taxon>
        <taxon>Cytophagia</taxon>
        <taxon>Cytophagales</taxon>
        <taxon>Hymenobacteraceae</taxon>
        <taxon>Hymenobacter</taxon>
    </lineage>
</organism>
<dbReference type="EMBL" id="JAEDAE010000003">
    <property type="protein sequence ID" value="MBH8558019.1"/>
    <property type="molecule type" value="Genomic_DNA"/>
</dbReference>
<reference evidence="1 2" key="1">
    <citation type="submission" date="2020-12" db="EMBL/GenBank/DDBJ databases">
        <title>Hymenobacter sp.</title>
        <authorList>
            <person name="Kim M.K."/>
        </authorList>
    </citation>
    <scope>NUCLEOTIDE SEQUENCE [LARGE SCALE GENOMIC DNA]</scope>
    <source>
        <strain evidence="1 2">BT442</strain>
    </source>
</reference>
<gene>
    <name evidence="1" type="ORF">I7X13_08175</name>
</gene>
<dbReference type="Proteomes" id="UP000625631">
    <property type="component" value="Unassembled WGS sequence"/>
</dbReference>
<comment type="caution">
    <text evidence="1">The sequence shown here is derived from an EMBL/GenBank/DDBJ whole genome shotgun (WGS) entry which is preliminary data.</text>
</comment>
<proteinExistence type="predicted"/>
<evidence type="ECO:0000313" key="2">
    <source>
        <dbReference type="Proteomes" id="UP000625631"/>
    </source>
</evidence>
<name>A0ABS0Q5U7_9BACT</name>
<keyword evidence="2" id="KW-1185">Reference proteome</keyword>
<sequence length="124" mass="14637">MKRPALPYLLLLPLLAVMLFGNCGGGVRQVVNTMEWERHNRFRSIFAQRQAQRALARKRLHGRAQRLALQRLDSIRTARVDSLFRFDSFAKDKYEHRRRKMTRQMLSPNNRALIPAIRIPIDTR</sequence>
<protein>
    <submittedName>
        <fullName evidence="1">Uncharacterized protein</fullName>
    </submittedName>
</protein>
<dbReference type="RefSeq" id="WP_198075109.1">
    <property type="nucleotide sequence ID" value="NZ_JAEDAE010000003.1"/>
</dbReference>
<accession>A0ABS0Q5U7</accession>
<evidence type="ECO:0000313" key="1">
    <source>
        <dbReference type="EMBL" id="MBH8558019.1"/>
    </source>
</evidence>